<evidence type="ECO:0000259" key="1">
    <source>
        <dbReference type="Pfam" id="PF00004"/>
    </source>
</evidence>
<dbReference type="OrthoDB" id="384928at2"/>
<gene>
    <name evidence="2" type="ORF">Aocu_05830</name>
</gene>
<organism evidence="2 3">
    <name type="scientific">Acholeplasma oculi</name>
    <dbReference type="NCBI Taxonomy" id="35623"/>
    <lineage>
        <taxon>Bacteria</taxon>
        <taxon>Bacillati</taxon>
        <taxon>Mycoplasmatota</taxon>
        <taxon>Mollicutes</taxon>
        <taxon>Acholeplasmatales</taxon>
        <taxon>Acholeplasmataceae</taxon>
        <taxon>Acholeplasma</taxon>
    </lineage>
</organism>
<dbReference type="KEGG" id="aoc:Aocu_05830"/>
<dbReference type="GO" id="GO:0016887">
    <property type="term" value="F:ATP hydrolysis activity"/>
    <property type="evidence" value="ECO:0007669"/>
    <property type="project" value="InterPro"/>
</dbReference>
<dbReference type="EMBL" id="LK028559">
    <property type="protein sequence ID" value="CDR30656.1"/>
    <property type="molecule type" value="Genomic_DNA"/>
</dbReference>
<dbReference type="SUPFAM" id="SSF52540">
    <property type="entry name" value="P-loop containing nucleoside triphosphate hydrolases"/>
    <property type="match status" value="1"/>
</dbReference>
<dbReference type="STRING" id="35623.Aocu_05830"/>
<dbReference type="PATRIC" id="fig|35623.3.peg.583"/>
<proteinExistence type="predicted"/>
<evidence type="ECO:0000313" key="2">
    <source>
        <dbReference type="EMBL" id="CDR30656.1"/>
    </source>
</evidence>
<dbReference type="HOGENOM" id="CLU_902016_0_0_14"/>
<dbReference type="InterPro" id="IPR027417">
    <property type="entry name" value="P-loop_NTPase"/>
</dbReference>
<feature type="domain" description="ATPase AAA-type core" evidence="1">
    <location>
        <begin position="85"/>
        <end position="215"/>
    </location>
</feature>
<dbReference type="RefSeq" id="WP_045749181.1">
    <property type="nucleotide sequence ID" value="NZ_FUZK01000001.1"/>
</dbReference>
<dbReference type="Gene3D" id="3.40.50.300">
    <property type="entry name" value="P-loop containing nucleotide triphosphate hydrolases"/>
    <property type="match status" value="1"/>
</dbReference>
<dbReference type="Proteomes" id="UP000032434">
    <property type="component" value="Chromosome 1"/>
</dbReference>
<dbReference type="AlphaFoldDB" id="A0A061AGG7"/>
<reference evidence="3" key="1">
    <citation type="submission" date="2014-05" db="EMBL/GenBank/DDBJ databases">
        <authorList>
            <person name="Kube M."/>
        </authorList>
    </citation>
    <scope>NUCLEOTIDE SEQUENCE [LARGE SCALE GENOMIC DNA]</scope>
</reference>
<dbReference type="InterPro" id="IPR003959">
    <property type="entry name" value="ATPase_AAA_core"/>
</dbReference>
<dbReference type="Pfam" id="PF00004">
    <property type="entry name" value="AAA"/>
    <property type="match status" value="1"/>
</dbReference>
<evidence type="ECO:0000313" key="3">
    <source>
        <dbReference type="Proteomes" id="UP000032434"/>
    </source>
</evidence>
<keyword evidence="3" id="KW-1185">Reference proteome</keyword>
<name>A0A061AGG7_9MOLU</name>
<dbReference type="GO" id="GO:0005524">
    <property type="term" value="F:ATP binding"/>
    <property type="evidence" value="ECO:0007669"/>
    <property type="project" value="InterPro"/>
</dbReference>
<sequence length="307" mass="36505">MTVTKKLALTVDEISEFNYKLDRSITKGISKFILKYNDFVMDERVYEPIRYLTKPLHKIWIGAWLRNLRKSYEDYPFNKPGVYVCVGEPGSGKSSLAMEIMTRLLVKTGKGSYINTAIEVPRVDEKTFRKYLHHPRFEITDFFDKGEIVAYPNHFQFASMHIDEAHMLWNYRQNQSDEYMKTFKPFMKYAVGVRHYIKYIFLYTQMEKVDTQLMSLGQKNFFEVQVRKGFNYALWLINGRFETTILGWDLTFFNMQSNGSGGWVKHPYKQYFLPRTFDLAFFDTFNLRSNLGSVKFDNRFKTEVVKR</sequence>
<dbReference type="InParanoid" id="A0A061AGG7"/>
<accession>A0A061AGG7</accession>
<protein>
    <submittedName>
        <fullName evidence="2">Phage protein L2_04 of Acholeplasma phage L2, zona occludens toxin</fullName>
    </submittedName>
</protein>